<evidence type="ECO:0000256" key="2">
    <source>
        <dbReference type="ARBA" id="ARBA00022448"/>
    </source>
</evidence>
<feature type="transmembrane region" description="Helical" evidence="6">
    <location>
        <begin position="372"/>
        <end position="390"/>
    </location>
</feature>
<organism evidence="8 9">
    <name type="scientific">Eptatretus burgeri</name>
    <name type="common">Inshore hagfish</name>
    <dbReference type="NCBI Taxonomy" id="7764"/>
    <lineage>
        <taxon>Eukaryota</taxon>
        <taxon>Metazoa</taxon>
        <taxon>Chordata</taxon>
        <taxon>Craniata</taxon>
        <taxon>Vertebrata</taxon>
        <taxon>Cyclostomata</taxon>
        <taxon>Myxini</taxon>
        <taxon>Myxiniformes</taxon>
        <taxon>Myxinidae</taxon>
        <taxon>Eptatretinae</taxon>
        <taxon>Eptatretus</taxon>
    </lineage>
</organism>
<keyword evidence="3 6" id="KW-0812">Transmembrane</keyword>
<feature type="transmembrane region" description="Helical" evidence="6">
    <location>
        <begin position="52"/>
        <end position="75"/>
    </location>
</feature>
<comment type="subcellular location">
    <subcellularLocation>
        <location evidence="1">Membrane</location>
        <topology evidence="1">Multi-pass membrane protein</topology>
    </subcellularLocation>
</comment>
<accession>A0A8C4NCN7</accession>
<dbReference type="Ensembl" id="ENSEBUT00000005331.1">
    <property type="protein sequence ID" value="ENSEBUP00000004893.1"/>
    <property type="gene ID" value="ENSEBUG00000003369.1"/>
</dbReference>
<name>A0A8C4NCN7_EPTBU</name>
<dbReference type="GeneTree" id="ENSGT00940000155403"/>
<dbReference type="PROSITE" id="PS00216">
    <property type="entry name" value="SUGAR_TRANSPORT_1"/>
    <property type="match status" value="1"/>
</dbReference>
<feature type="transmembrane region" description="Helical" evidence="6">
    <location>
        <begin position="87"/>
        <end position="107"/>
    </location>
</feature>
<dbReference type="InterPro" id="IPR036259">
    <property type="entry name" value="MFS_trans_sf"/>
</dbReference>
<feature type="transmembrane region" description="Helical" evidence="6">
    <location>
        <begin position="287"/>
        <end position="306"/>
    </location>
</feature>
<dbReference type="Ensembl" id="ENSEBUT00000005361.1">
    <property type="protein sequence ID" value="ENSEBUP00000004923.1"/>
    <property type="gene ID" value="ENSEBUG00000003369.1"/>
</dbReference>
<feature type="transmembrane region" description="Helical" evidence="6">
    <location>
        <begin position="397"/>
        <end position="416"/>
    </location>
</feature>
<evidence type="ECO:0000259" key="7">
    <source>
        <dbReference type="PROSITE" id="PS50850"/>
    </source>
</evidence>
<evidence type="ECO:0000256" key="6">
    <source>
        <dbReference type="SAM" id="Phobius"/>
    </source>
</evidence>
<dbReference type="SUPFAM" id="SSF103473">
    <property type="entry name" value="MFS general substrate transporter"/>
    <property type="match status" value="1"/>
</dbReference>
<feature type="transmembrane region" description="Helical" evidence="6">
    <location>
        <begin position="178"/>
        <end position="201"/>
    </location>
</feature>
<feature type="domain" description="Major facilitator superfamily (MFS) profile" evidence="7">
    <location>
        <begin position="52"/>
        <end position="509"/>
    </location>
</feature>
<protein>
    <submittedName>
        <fullName evidence="8">SV2 related protein</fullName>
    </submittedName>
</protein>
<evidence type="ECO:0000256" key="4">
    <source>
        <dbReference type="ARBA" id="ARBA00022989"/>
    </source>
</evidence>
<keyword evidence="4 6" id="KW-1133">Transmembrane helix</keyword>
<dbReference type="GO" id="GO:0022857">
    <property type="term" value="F:transmembrane transporter activity"/>
    <property type="evidence" value="ECO:0007669"/>
    <property type="project" value="InterPro"/>
</dbReference>
<sequence length="509" mass="57064">MSSHCQDVEIEGLVRKRGVVLSNPRTPCSGQESQVFTLDDAIETLGFGKFHWLLLAVCGLCWWTIANFVMTISILGPSMQCEWNLSMWQVAFISSMFFTGQALWSPLWGKLADKYGRKLSIVLGLLNTFYFGILSSFAPAYNWFLFLWFLIGGSGSSFTQTTTLFAEYLTVKIRSRCLINFGVTWSIGMLTMIGVAVFILPIMTWKWFIFICSFPVFIIFFIAFWLPESTRYDMICGQTEKALATLKQISRFNGVPLPAGTLMASTKQESLGRMRDLLVEKQRRTTFLLWFIWLVNSFSYYGMVLLTTELMKMDNSCSVADHVASEASNCINPCQFLTTKDYITILWTTFAEFPGLFIASCISDLLGRKPTIGLSMLVFCVSSFCLIACLERTMITVLLFVGRGMILASFMTLYVYTPEVHPTAIRALGIGTCVACSRLGTILTPFVAQDVNTVPAQGNADATPSTGTHQMNLQTQNFHKLDRYAKRVLVIVVDLQCTSPITPDALQNM</sequence>
<feature type="transmembrane region" description="Helical" evidence="6">
    <location>
        <begin position="143"/>
        <end position="166"/>
    </location>
</feature>
<dbReference type="GO" id="GO:0016020">
    <property type="term" value="C:membrane"/>
    <property type="evidence" value="ECO:0007669"/>
    <property type="project" value="UniProtKB-SubCell"/>
</dbReference>
<keyword evidence="2" id="KW-0813">Transport</keyword>
<dbReference type="AlphaFoldDB" id="A0A8C4NCN7"/>
<dbReference type="Ensembl" id="ENSEBUT00000005308.1">
    <property type="protein sequence ID" value="ENSEBUP00000004870.1"/>
    <property type="gene ID" value="ENSEBUG00000003369.1"/>
</dbReference>
<keyword evidence="5 6" id="KW-0472">Membrane</keyword>
<evidence type="ECO:0000256" key="3">
    <source>
        <dbReference type="ARBA" id="ARBA00022692"/>
    </source>
</evidence>
<evidence type="ECO:0000256" key="5">
    <source>
        <dbReference type="ARBA" id="ARBA00023136"/>
    </source>
</evidence>
<dbReference type="PANTHER" id="PTHR23511">
    <property type="entry name" value="SYNAPTIC VESICLE GLYCOPROTEIN 2"/>
    <property type="match status" value="1"/>
</dbReference>
<dbReference type="InterPro" id="IPR005829">
    <property type="entry name" value="Sugar_transporter_CS"/>
</dbReference>
<dbReference type="PROSITE" id="PS50850">
    <property type="entry name" value="MFS"/>
    <property type="match status" value="1"/>
</dbReference>
<dbReference type="PANTHER" id="PTHR23511:SF5">
    <property type="entry name" value="MAJOR FACILITATOR-TYPE TRANSPORTER HXNZ-RELATED"/>
    <property type="match status" value="1"/>
</dbReference>
<evidence type="ECO:0000256" key="1">
    <source>
        <dbReference type="ARBA" id="ARBA00004141"/>
    </source>
</evidence>
<reference evidence="8" key="1">
    <citation type="submission" date="2025-05" db="UniProtKB">
        <authorList>
            <consortium name="Ensembl"/>
        </authorList>
    </citation>
    <scope>IDENTIFICATION</scope>
</reference>
<dbReference type="InterPro" id="IPR011701">
    <property type="entry name" value="MFS"/>
</dbReference>
<dbReference type="Pfam" id="PF07690">
    <property type="entry name" value="MFS_1"/>
    <property type="match status" value="1"/>
</dbReference>
<dbReference type="Gene3D" id="1.20.1250.20">
    <property type="entry name" value="MFS general substrate transporter like domains"/>
    <property type="match status" value="1"/>
</dbReference>
<proteinExistence type="predicted"/>
<keyword evidence="9" id="KW-1185">Reference proteome</keyword>
<dbReference type="InterPro" id="IPR020846">
    <property type="entry name" value="MFS_dom"/>
</dbReference>
<evidence type="ECO:0000313" key="9">
    <source>
        <dbReference type="Proteomes" id="UP000694388"/>
    </source>
</evidence>
<feature type="transmembrane region" description="Helical" evidence="6">
    <location>
        <begin position="119"/>
        <end position="137"/>
    </location>
</feature>
<dbReference type="Proteomes" id="UP000694388">
    <property type="component" value="Unplaced"/>
</dbReference>
<feature type="transmembrane region" description="Helical" evidence="6">
    <location>
        <begin position="207"/>
        <end position="226"/>
    </location>
</feature>
<evidence type="ECO:0000313" key="8">
    <source>
        <dbReference type="Ensembl" id="ENSEBUP00000004923.1"/>
    </source>
</evidence>